<dbReference type="EMBL" id="UAWL01000006">
    <property type="protein sequence ID" value="SQB99617.1"/>
    <property type="molecule type" value="Genomic_DNA"/>
</dbReference>
<sequence length="456" mass="52289">MRLKTFIFTIFIAFALTALVMNKSINTLIEQKYHITLFNVENPLLKTLSLPRIWLDNLRAYIFPSQEDLALEESLQSQTKIEPEPEIPEFTEKLEEEIYYPLIDENGTIILEPHSTFLLIGDSMMQGVGMTLVRELQKRDFNVINLAKQSTGLTYPHFFDWQQSLKDAFAKNPNINVVVMMVGANDPYNMPKIKFQSPEWVEIYTQRIQDIIQTTLSHKAIIIWYQVPFVKKEPLNQKLIFLNTLYKENVESAKQVFLDSNAILSPDNAYTAYIKAPNGKSIRLRNSDGIHFSTEGSKLLSQILLDRLEVLQEPHELQEQTQEQENQAKSQVQSTKPAKPINTRNRESNMESSTESNVESNPESNSAPDSVESLDSADSTNSLDYLDSHAMPNTKSTESSDTHNTQESNNSHDSRDFIYQDFNTDSARDKSQSTSQDKNIDRDKDSALFQHLYKQD</sequence>
<proteinExistence type="predicted"/>
<gene>
    <name evidence="2" type="ORF">NCTC13102_01942</name>
</gene>
<evidence type="ECO:0000313" key="2">
    <source>
        <dbReference type="EMBL" id="SQB99617.1"/>
    </source>
</evidence>
<dbReference type="AlphaFoldDB" id="A0A2X3BCY2"/>
<dbReference type="SUPFAM" id="SSF52266">
    <property type="entry name" value="SGNH hydrolase"/>
    <property type="match status" value="1"/>
</dbReference>
<dbReference type="Gene3D" id="3.40.50.1110">
    <property type="entry name" value="SGNH hydrolase"/>
    <property type="match status" value="1"/>
</dbReference>
<dbReference type="InterPro" id="IPR007407">
    <property type="entry name" value="DUF459"/>
</dbReference>
<dbReference type="RefSeq" id="WP_023949220.1">
    <property type="nucleotide sequence ID" value="NZ_JAERIV010000014.1"/>
</dbReference>
<protein>
    <submittedName>
        <fullName evidence="2">Uncharacterized protein</fullName>
    </submittedName>
</protein>
<dbReference type="Pfam" id="PF04311">
    <property type="entry name" value="DUF459"/>
    <property type="match status" value="1"/>
</dbReference>
<dbReference type="InterPro" id="IPR036514">
    <property type="entry name" value="SGNH_hydro_sf"/>
</dbReference>
<evidence type="ECO:0000256" key="1">
    <source>
        <dbReference type="SAM" id="MobiDB-lite"/>
    </source>
</evidence>
<reference evidence="2 3" key="1">
    <citation type="submission" date="2018-06" db="EMBL/GenBank/DDBJ databases">
        <authorList>
            <consortium name="Pathogen Informatics"/>
            <person name="Doyle S."/>
        </authorList>
    </citation>
    <scope>NUCLEOTIDE SEQUENCE [LARGE SCALE GENOMIC DNA]</scope>
    <source>
        <strain evidence="2 3">NCTC13102</strain>
    </source>
</reference>
<feature type="compositionally biased region" description="Low complexity" evidence="1">
    <location>
        <begin position="350"/>
        <end position="366"/>
    </location>
</feature>
<dbReference type="Proteomes" id="UP000250166">
    <property type="component" value="Unassembled WGS sequence"/>
</dbReference>
<organism evidence="2 3">
    <name type="scientific">Helicobacter fennelliae</name>
    <dbReference type="NCBI Taxonomy" id="215"/>
    <lineage>
        <taxon>Bacteria</taxon>
        <taxon>Pseudomonadati</taxon>
        <taxon>Campylobacterota</taxon>
        <taxon>Epsilonproteobacteria</taxon>
        <taxon>Campylobacterales</taxon>
        <taxon>Helicobacteraceae</taxon>
        <taxon>Helicobacter</taxon>
    </lineage>
</organism>
<name>A0A2X3BCY2_9HELI</name>
<dbReference type="GO" id="GO:0016788">
    <property type="term" value="F:hydrolase activity, acting on ester bonds"/>
    <property type="evidence" value="ECO:0007669"/>
    <property type="project" value="UniProtKB-ARBA"/>
</dbReference>
<accession>A0A2X3BCY2</accession>
<feature type="compositionally biased region" description="Polar residues" evidence="1">
    <location>
        <begin position="391"/>
        <end position="409"/>
    </location>
</feature>
<feature type="region of interest" description="Disordered" evidence="1">
    <location>
        <begin position="316"/>
        <end position="445"/>
    </location>
</feature>
<evidence type="ECO:0000313" key="3">
    <source>
        <dbReference type="Proteomes" id="UP000250166"/>
    </source>
</evidence>